<sequence length="232" mass="25679">MLVIAEDSRGYCFAETTYRDGIPYTTDGRRLPLDVIAATQNNIEVILQGEDPVYMFELTPEVESVIKTLNGAEALKLIRAHGFSVNHELHLFRKMAGPVTHLRASHAKFIIQSYLVGVRSEVKTISVGLSMDVPPIPTVTIEESEFNAQEQVGGSIVMSSDSKLMLAYKEWCVCPINSHQLLFKPYRGGRLLPIQAIQEAFAGPEVLLTEEGYLLRSGESKLSMMSISAADF</sequence>
<organism evidence="1">
    <name type="scientific">marine sediment metagenome</name>
    <dbReference type="NCBI Taxonomy" id="412755"/>
    <lineage>
        <taxon>unclassified sequences</taxon>
        <taxon>metagenomes</taxon>
        <taxon>ecological metagenomes</taxon>
    </lineage>
</organism>
<protein>
    <submittedName>
        <fullName evidence="1">Uncharacterized protein</fullName>
    </submittedName>
</protein>
<evidence type="ECO:0000313" key="1">
    <source>
        <dbReference type="EMBL" id="KKK47388.1"/>
    </source>
</evidence>
<gene>
    <name evidence="1" type="ORF">LCGC14_3155720</name>
</gene>
<comment type="caution">
    <text evidence="1">The sequence shown here is derived from an EMBL/GenBank/DDBJ whole genome shotgun (WGS) entry which is preliminary data.</text>
</comment>
<dbReference type="EMBL" id="LAZR01069605">
    <property type="protein sequence ID" value="KKK47388.1"/>
    <property type="molecule type" value="Genomic_DNA"/>
</dbReference>
<dbReference type="AlphaFoldDB" id="A0A0F8VSR8"/>
<proteinExistence type="predicted"/>
<accession>A0A0F8VSR8</accession>
<name>A0A0F8VSR8_9ZZZZ</name>
<reference evidence="1" key="1">
    <citation type="journal article" date="2015" name="Nature">
        <title>Complex archaea that bridge the gap between prokaryotes and eukaryotes.</title>
        <authorList>
            <person name="Spang A."/>
            <person name="Saw J.H."/>
            <person name="Jorgensen S.L."/>
            <person name="Zaremba-Niedzwiedzka K."/>
            <person name="Martijn J."/>
            <person name="Lind A.E."/>
            <person name="van Eijk R."/>
            <person name="Schleper C."/>
            <person name="Guy L."/>
            <person name="Ettema T.J."/>
        </authorList>
    </citation>
    <scope>NUCLEOTIDE SEQUENCE</scope>
</reference>